<dbReference type="GO" id="GO:0003755">
    <property type="term" value="F:peptidyl-prolyl cis-trans isomerase activity"/>
    <property type="evidence" value="ECO:0007669"/>
    <property type="project" value="UniProtKB-KW"/>
</dbReference>
<name>A0A9D5K924_UNCW3</name>
<dbReference type="Pfam" id="PF13145">
    <property type="entry name" value="Rotamase_2"/>
    <property type="match status" value="1"/>
</dbReference>
<keyword evidence="1" id="KW-0697">Rotamase</keyword>
<evidence type="ECO:0000256" key="2">
    <source>
        <dbReference type="SAM" id="Phobius"/>
    </source>
</evidence>
<dbReference type="InterPro" id="IPR050245">
    <property type="entry name" value="PrsA_foldase"/>
</dbReference>
<organism evidence="4 5">
    <name type="scientific">candidate division WOR-3 bacterium</name>
    <dbReference type="NCBI Taxonomy" id="2052148"/>
    <lineage>
        <taxon>Bacteria</taxon>
        <taxon>Bacteria division WOR-3</taxon>
    </lineage>
</organism>
<keyword evidence="2" id="KW-0472">Membrane</keyword>
<dbReference type="AlphaFoldDB" id="A0A9D5K924"/>
<keyword evidence="2" id="KW-1133">Transmembrane helix</keyword>
<dbReference type="Gene3D" id="3.10.50.40">
    <property type="match status" value="1"/>
</dbReference>
<dbReference type="SUPFAM" id="SSF109998">
    <property type="entry name" value="Triger factor/SurA peptide-binding domain-like"/>
    <property type="match status" value="1"/>
</dbReference>
<feature type="transmembrane region" description="Helical" evidence="2">
    <location>
        <begin position="5"/>
        <end position="25"/>
    </location>
</feature>
<feature type="domain" description="PpiC" evidence="3">
    <location>
        <begin position="161"/>
        <end position="242"/>
    </location>
</feature>
<dbReference type="PANTHER" id="PTHR47245:SF2">
    <property type="entry name" value="PEPTIDYL-PROLYL CIS-TRANS ISOMERASE HP_0175-RELATED"/>
    <property type="match status" value="1"/>
</dbReference>
<gene>
    <name evidence="4" type="ORF">GF359_05270</name>
</gene>
<evidence type="ECO:0000256" key="1">
    <source>
        <dbReference type="PROSITE-ProRule" id="PRU00278"/>
    </source>
</evidence>
<evidence type="ECO:0000313" key="5">
    <source>
        <dbReference type="Proteomes" id="UP000630660"/>
    </source>
</evidence>
<dbReference type="InterPro" id="IPR046357">
    <property type="entry name" value="PPIase_dom_sf"/>
</dbReference>
<accession>A0A9D5K924</accession>
<dbReference type="PROSITE" id="PS50198">
    <property type="entry name" value="PPIC_PPIASE_2"/>
    <property type="match status" value="1"/>
</dbReference>
<keyword evidence="2" id="KW-0812">Transmembrane</keyword>
<evidence type="ECO:0000259" key="3">
    <source>
        <dbReference type="PROSITE" id="PS50198"/>
    </source>
</evidence>
<protein>
    <recommendedName>
        <fullName evidence="3">PpiC domain-containing protein</fullName>
    </recommendedName>
</protein>
<proteinExistence type="predicted"/>
<reference evidence="4" key="1">
    <citation type="submission" date="2019-11" db="EMBL/GenBank/DDBJ databases">
        <title>Microbial mats filling the niche in hypersaline microbial mats.</title>
        <authorList>
            <person name="Wong H.L."/>
            <person name="Macleod F.I."/>
            <person name="White R.A. III"/>
            <person name="Burns B.P."/>
        </authorList>
    </citation>
    <scope>NUCLEOTIDE SEQUENCE</scope>
    <source>
        <strain evidence="4">Bin_327</strain>
    </source>
</reference>
<comment type="caution">
    <text evidence="4">The sequence shown here is derived from an EMBL/GenBank/DDBJ whole genome shotgun (WGS) entry which is preliminary data.</text>
</comment>
<dbReference type="SUPFAM" id="SSF54534">
    <property type="entry name" value="FKBP-like"/>
    <property type="match status" value="1"/>
</dbReference>
<dbReference type="Proteomes" id="UP000630660">
    <property type="component" value="Unassembled WGS sequence"/>
</dbReference>
<dbReference type="InterPro" id="IPR027304">
    <property type="entry name" value="Trigger_fact/SurA_dom_sf"/>
</dbReference>
<keyword evidence="1" id="KW-0413">Isomerase</keyword>
<dbReference type="InterPro" id="IPR000297">
    <property type="entry name" value="PPIase_PpiC"/>
</dbReference>
<evidence type="ECO:0000313" key="4">
    <source>
        <dbReference type="EMBL" id="MBD3364606.1"/>
    </source>
</evidence>
<dbReference type="EMBL" id="WJKJ01000168">
    <property type="protein sequence ID" value="MBD3364606.1"/>
    <property type="molecule type" value="Genomic_DNA"/>
</dbReference>
<sequence>MKRKWIPWVIAAGAVVVVIVGLLLWNPPFVQNILGESNQVSSKSASASGSDSKVVVARVGSSKLTLAEYKAIAGSYQQGQIEPMEIIEPWIQQELIYQEAVEIGLDKDDSVQMMLNQLEIQYEFSRKQVLQNFWVRKETEKIVVTPQEVEAYFNKHKDEFLYDVKVSQIMVYDPMTAQTIYQQLEGGAGFKKLAEQYTQDPLKGDPSDFVSRGSGQLTLPMEDAIFALEPGEYSKPVITAEGPTFIFKLVDKVKVRKDVSYSDYAGYIEAMLRYERAQTELMNKLDSMMNSARQNADFEINLGNLY</sequence>
<dbReference type="PANTHER" id="PTHR47245">
    <property type="entry name" value="PEPTIDYLPROLYL ISOMERASE"/>
    <property type="match status" value="1"/>
</dbReference>